<comment type="caution">
    <text evidence="2">The sequence shown here is derived from an EMBL/GenBank/DDBJ whole genome shotgun (WGS) entry which is preliminary data.</text>
</comment>
<name>A0A3M8Q785_9GAMM</name>
<dbReference type="SUPFAM" id="SSF51182">
    <property type="entry name" value="RmlC-like cupins"/>
    <property type="match status" value="2"/>
</dbReference>
<organism evidence="2 3">
    <name type="scientific">Marinomonas hwangdonensis</name>
    <dbReference type="NCBI Taxonomy" id="1053647"/>
    <lineage>
        <taxon>Bacteria</taxon>
        <taxon>Pseudomonadati</taxon>
        <taxon>Pseudomonadota</taxon>
        <taxon>Gammaproteobacteria</taxon>
        <taxon>Oceanospirillales</taxon>
        <taxon>Oceanospirillaceae</taxon>
        <taxon>Marinomonas</taxon>
    </lineage>
</organism>
<protein>
    <submittedName>
        <fullName evidence="2">Cupin</fullName>
    </submittedName>
</protein>
<dbReference type="AlphaFoldDB" id="A0A3M8Q785"/>
<keyword evidence="3" id="KW-1185">Reference proteome</keyword>
<evidence type="ECO:0000313" key="2">
    <source>
        <dbReference type="EMBL" id="RNF51044.1"/>
    </source>
</evidence>
<evidence type="ECO:0000259" key="1">
    <source>
        <dbReference type="Pfam" id="PF12973"/>
    </source>
</evidence>
<dbReference type="OrthoDB" id="9801227at2"/>
<dbReference type="CDD" id="cd20303">
    <property type="entry name" value="cupin_ChrR_1"/>
    <property type="match status" value="2"/>
</dbReference>
<feature type="domain" description="ChrR-like cupin" evidence="1">
    <location>
        <begin position="10"/>
        <end position="112"/>
    </location>
</feature>
<gene>
    <name evidence="2" type="ORF">EBI00_08770</name>
</gene>
<dbReference type="Pfam" id="PF12973">
    <property type="entry name" value="Cupin_7"/>
    <property type="match status" value="2"/>
</dbReference>
<dbReference type="EMBL" id="RIZG01000004">
    <property type="protein sequence ID" value="RNF51044.1"/>
    <property type="molecule type" value="Genomic_DNA"/>
</dbReference>
<proteinExistence type="predicted"/>
<evidence type="ECO:0000313" key="3">
    <source>
        <dbReference type="Proteomes" id="UP000280507"/>
    </source>
</evidence>
<dbReference type="InterPro" id="IPR011051">
    <property type="entry name" value="RmlC_Cupin_sf"/>
</dbReference>
<dbReference type="RefSeq" id="WP_123095557.1">
    <property type="nucleotide sequence ID" value="NZ_RIZG01000004.1"/>
</dbReference>
<accession>A0A3M8Q785</accession>
<dbReference type="Gene3D" id="2.60.120.10">
    <property type="entry name" value="Jelly Rolls"/>
    <property type="match status" value="1"/>
</dbReference>
<dbReference type="InterPro" id="IPR014710">
    <property type="entry name" value="RmlC-like_jellyroll"/>
</dbReference>
<sequence length="219" mass="24643">MHHVNLDFRKKVVIRSAEEAWLASPLAGVSRKILSREEAESGHATSIVRYDAGAHFSPHRHPLGEEIFVLEGVFSDENGDYPAGTYIRNPPGSQHQPFSKQGCTLFVKLNQFLPDDQETVRVNTNKTAWRPGQGGLQVMPLHQYDVEHTALVKWPANERFSPHRHFGGEEILVLSGTFCDEHGEYPTGTWLRSPHMSEHHPFVVEETVILVKVGHLGTQ</sequence>
<reference evidence="2 3" key="1">
    <citation type="journal article" date="2012" name="Int. J. Syst. Evol. Microbiol.">
        <title>Marinomonas hwangdonensis sp. nov., isolated from seawater.</title>
        <authorList>
            <person name="Jung Y.T."/>
            <person name="Oh T.K."/>
            <person name="Yoon J.H."/>
        </authorList>
    </citation>
    <scope>NUCLEOTIDE SEQUENCE [LARGE SCALE GENOMIC DNA]</scope>
    <source>
        <strain evidence="2 3">HDW-15</strain>
    </source>
</reference>
<feature type="domain" description="ChrR-like cupin" evidence="1">
    <location>
        <begin position="118"/>
        <end position="216"/>
    </location>
</feature>
<dbReference type="Proteomes" id="UP000280507">
    <property type="component" value="Unassembled WGS sequence"/>
</dbReference>
<dbReference type="InterPro" id="IPR025979">
    <property type="entry name" value="ChrR-like_cupin_dom"/>
</dbReference>